<reference evidence="9" key="1">
    <citation type="submission" date="2016-11" db="UniProtKB">
        <authorList>
            <consortium name="WormBaseParasite"/>
        </authorList>
    </citation>
    <scope>IDENTIFICATION</scope>
</reference>
<dbReference type="FunFam" id="2.170.120.12:FF:000002">
    <property type="entry name" value="DNA-directed RNA polymerase II subunit RPB3"/>
    <property type="match status" value="1"/>
</dbReference>
<evidence type="ECO:0000256" key="4">
    <source>
        <dbReference type="ARBA" id="ARBA00023242"/>
    </source>
</evidence>
<dbReference type="InterPro" id="IPR036643">
    <property type="entry name" value="RNApol_insert_sf"/>
</dbReference>
<dbReference type="WBParaSite" id="L893_g24983.t1">
    <property type="protein sequence ID" value="L893_g24983.t1"/>
    <property type="gene ID" value="L893_g24983"/>
</dbReference>
<dbReference type="Pfam" id="PF01193">
    <property type="entry name" value="RNA_pol_L"/>
    <property type="match status" value="1"/>
</dbReference>
<dbReference type="GO" id="GO:0046983">
    <property type="term" value="F:protein dimerization activity"/>
    <property type="evidence" value="ECO:0007669"/>
    <property type="project" value="InterPro"/>
</dbReference>
<dbReference type="InterPro" id="IPR050518">
    <property type="entry name" value="Rpo3/RPB3_RNA_Pol_subunit"/>
</dbReference>
<evidence type="ECO:0000313" key="9">
    <source>
        <dbReference type="WBParaSite" id="L893_g24983.t1"/>
    </source>
</evidence>
<evidence type="ECO:0000256" key="3">
    <source>
        <dbReference type="ARBA" id="ARBA00023163"/>
    </source>
</evidence>
<comment type="subcellular location">
    <subcellularLocation>
        <location evidence="1">Nucleus</location>
    </subcellularLocation>
</comment>
<comment type="similarity">
    <text evidence="5">Belongs to the archaeal Rpo3/eukaryotic RPB3 RNA polymerase subunit family.</text>
</comment>
<dbReference type="InterPro" id="IPR011262">
    <property type="entry name" value="DNA-dir_RNA_pol_insert"/>
</dbReference>
<dbReference type="SUPFAM" id="SSF55257">
    <property type="entry name" value="RBP11-like subunits of RNA polymerase"/>
    <property type="match status" value="1"/>
</dbReference>
<dbReference type="InterPro" id="IPR036603">
    <property type="entry name" value="RBP11-like"/>
</dbReference>
<evidence type="ECO:0000256" key="5">
    <source>
        <dbReference type="ARBA" id="ARBA00025804"/>
    </source>
</evidence>
<keyword evidence="8" id="KW-1185">Reference proteome</keyword>
<dbReference type="InterPro" id="IPR011263">
    <property type="entry name" value="DNA-dir_RNA_pol_RpoA/D/Rpb3"/>
</dbReference>
<dbReference type="SUPFAM" id="SSF56553">
    <property type="entry name" value="Insert subdomain of RNA polymerase alpha subunit"/>
    <property type="match status" value="1"/>
</dbReference>
<organism evidence="8 9">
    <name type="scientific">Steinernema glaseri</name>
    <dbReference type="NCBI Taxonomy" id="37863"/>
    <lineage>
        <taxon>Eukaryota</taxon>
        <taxon>Metazoa</taxon>
        <taxon>Ecdysozoa</taxon>
        <taxon>Nematoda</taxon>
        <taxon>Chromadorea</taxon>
        <taxon>Rhabditida</taxon>
        <taxon>Tylenchina</taxon>
        <taxon>Panagrolaimomorpha</taxon>
        <taxon>Strongyloidoidea</taxon>
        <taxon>Steinernematidae</taxon>
        <taxon>Steinernema</taxon>
    </lineage>
</organism>
<dbReference type="Gene3D" id="2.170.120.12">
    <property type="entry name" value="DNA-directed RNA polymerase, insert domain"/>
    <property type="match status" value="1"/>
</dbReference>
<sequence>MWSCANNSSVKVDKKDSDDEVVSFYIKHTHLGTANALRRVLIAEVPTLAIDWVQVDANTTVLHDEFIAHRMGLIPLACDSVINHMQYTRDCDCTAFCDRCAVEFELNVKCHEDTRSVTTADLRSSDGQVYPACGIHLKNFRASNPAYLRPDHKRDEQMTEEQEVLIVKLRKDQEIRMKCYAKKGFAKEHAKWSPVEAVQFTYDPDNKFRHVVYPVPSEWPKSEYSKLPETETTCEAPYNPFGEPQKFYFKVESTGALKAHQIVEDGLLILNKKLETLEVLLNGLANQESEV</sequence>
<dbReference type="Proteomes" id="UP000095287">
    <property type="component" value="Unplaced"/>
</dbReference>
<evidence type="ECO:0000256" key="1">
    <source>
        <dbReference type="ARBA" id="ARBA00004123"/>
    </source>
</evidence>
<dbReference type="HAMAP" id="MF_00320">
    <property type="entry name" value="RNApol_arch_Rpo3"/>
    <property type="match status" value="1"/>
</dbReference>
<proteinExistence type="inferred from homology"/>
<dbReference type="Pfam" id="PF01000">
    <property type="entry name" value="RNA_pol_A_bac"/>
    <property type="match status" value="1"/>
</dbReference>
<evidence type="ECO:0000259" key="7">
    <source>
        <dbReference type="SMART" id="SM00662"/>
    </source>
</evidence>
<dbReference type="Gene3D" id="3.30.1360.10">
    <property type="entry name" value="RNA polymerase, RBP11-like subunit"/>
    <property type="match status" value="1"/>
</dbReference>
<feature type="domain" description="DNA-directed RNA polymerase RpoA/D/Rpb3-type" evidence="7">
    <location>
        <begin position="21"/>
        <end position="280"/>
    </location>
</feature>
<dbReference type="PANTHER" id="PTHR11800">
    <property type="entry name" value="DNA-DIRECTED RNA POLYMERASE"/>
    <property type="match status" value="1"/>
</dbReference>
<dbReference type="GO" id="GO:0006366">
    <property type="term" value="P:transcription by RNA polymerase II"/>
    <property type="evidence" value="ECO:0007669"/>
    <property type="project" value="TreeGrafter"/>
</dbReference>
<evidence type="ECO:0000313" key="8">
    <source>
        <dbReference type="Proteomes" id="UP000095287"/>
    </source>
</evidence>
<dbReference type="GO" id="GO:0005665">
    <property type="term" value="C:RNA polymerase II, core complex"/>
    <property type="evidence" value="ECO:0007669"/>
    <property type="project" value="TreeGrafter"/>
</dbReference>
<name>A0A1I7ZD59_9BILA</name>
<dbReference type="AlphaFoldDB" id="A0A1I7ZD59"/>
<dbReference type="CDD" id="cd07031">
    <property type="entry name" value="RNAP_II_RPB3"/>
    <property type="match status" value="1"/>
</dbReference>
<keyword evidence="3" id="KW-0804">Transcription</keyword>
<evidence type="ECO:0000256" key="6">
    <source>
        <dbReference type="ARBA" id="ARBA00072506"/>
    </source>
</evidence>
<keyword evidence="2" id="KW-0240">DNA-directed RNA polymerase</keyword>
<accession>A0A1I7ZD59</accession>
<dbReference type="GO" id="GO:0003899">
    <property type="term" value="F:DNA-directed RNA polymerase activity"/>
    <property type="evidence" value="ECO:0007669"/>
    <property type="project" value="InterPro"/>
</dbReference>
<dbReference type="InterPro" id="IPR022842">
    <property type="entry name" value="RNAP_Rpo3/Rpb3/RPAC1"/>
</dbReference>
<protein>
    <recommendedName>
        <fullName evidence="6">DNA-directed RNA polymerase II subunit RPB3</fullName>
    </recommendedName>
</protein>
<dbReference type="SMART" id="SM00662">
    <property type="entry name" value="RPOLD"/>
    <property type="match status" value="1"/>
</dbReference>
<evidence type="ECO:0000256" key="2">
    <source>
        <dbReference type="ARBA" id="ARBA00022478"/>
    </source>
</evidence>
<dbReference type="PANTHER" id="PTHR11800:SF2">
    <property type="entry name" value="DNA-DIRECTED RNA POLYMERASE II SUBUNIT RPB3"/>
    <property type="match status" value="1"/>
</dbReference>
<keyword evidence="4" id="KW-0539">Nucleus</keyword>